<accession>A0A077WH39</accession>
<dbReference type="AlphaFoldDB" id="A0A077WH39"/>
<dbReference type="PANTHER" id="PTHR11835:SF34">
    <property type="entry name" value="ISOCITRATE DEHYDROGENASE [NAD] SUBUNIT ALPHA, MITOCHONDRIAL"/>
    <property type="match status" value="1"/>
</dbReference>
<comment type="catalytic activity">
    <reaction evidence="1">
        <text>D-threo-isocitrate + NAD(+) = 2-oxoglutarate + CO2 + NADH</text>
        <dbReference type="Rhea" id="RHEA:23632"/>
        <dbReference type="ChEBI" id="CHEBI:15562"/>
        <dbReference type="ChEBI" id="CHEBI:16526"/>
        <dbReference type="ChEBI" id="CHEBI:16810"/>
        <dbReference type="ChEBI" id="CHEBI:57540"/>
        <dbReference type="ChEBI" id="CHEBI:57945"/>
        <dbReference type="EC" id="1.1.1.41"/>
    </reaction>
</comment>
<gene>
    <name evidence="16" type="ORF">LRAMOSA09559</name>
</gene>
<dbReference type="GO" id="GO:0006102">
    <property type="term" value="P:isocitrate metabolic process"/>
    <property type="evidence" value="ECO:0007669"/>
    <property type="project" value="TreeGrafter"/>
</dbReference>
<dbReference type="PANTHER" id="PTHR11835">
    <property type="entry name" value="DECARBOXYLATING DEHYDROGENASES-ISOCITRATE, ISOPROPYLMALATE, TARTRATE"/>
    <property type="match status" value="1"/>
</dbReference>
<keyword evidence="11" id="KW-0520">NAD</keyword>
<dbReference type="InterPro" id="IPR024084">
    <property type="entry name" value="IsoPropMal-DH-like_dom"/>
</dbReference>
<proteinExistence type="inferred from homology"/>
<dbReference type="OrthoDB" id="10261637at2759"/>
<dbReference type="SMART" id="SM01329">
    <property type="entry name" value="Iso_dh"/>
    <property type="match status" value="1"/>
</dbReference>
<evidence type="ECO:0000256" key="9">
    <source>
        <dbReference type="ARBA" id="ARBA00022946"/>
    </source>
</evidence>
<dbReference type="SUPFAM" id="SSF53659">
    <property type="entry name" value="Isocitrate/Isopropylmalate dehydrogenase-like"/>
    <property type="match status" value="1"/>
</dbReference>
<dbReference type="EMBL" id="LK023323">
    <property type="protein sequence ID" value="CDS07036.1"/>
    <property type="molecule type" value="Genomic_DNA"/>
</dbReference>
<dbReference type="GO" id="GO:0004449">
    <property type="term" value="F:isocitrate dehydrogenase (NAD+) activity"/>
    <property type="evidence" value="ECO:0007669"/>
    <property type="project" value="UniProtKB-EC"/>
</dbReference>
<protein>
    <recommendedName>
        <fullName evidence="14">Isocitrate dehydrogenase [NAD] subunit 2, mitochondrial</fullName>
        <ecNumber evidence="6">1.1.1.41</ecNumber>
    </recommendedName>
    <alternativeName>
        <fullName evidence="13">Isocitric dehydrogenase</fullName>
    </alternativeName>
    <alternativeName>
        <fullName evidence="12">NAD(+)-specific ICDH</fullName>
    </alternativeName>
</protein>
<name>A0A077WH39_9FUNG</name>
<evidence type="ECO:0000256" key="8">
    <source>
        <dbReference type="ARBA" id="ARBA00022842"/>
    </source>
</evidence>
<comment type="subunit">
    <text evidence="5">Octamer of two non-identical subunits IDH1 and IDH2.</text>
</comment>
<organism evidence="16">
    <name type="scientific">Lichtheimia ramosa</name>
    <dbReference type="NCBI Taxonomy" id="688394"/>
    <lineage>
        <taxon>Eukaryota</taxon>
        <taxon>Fungi</taxon>
        <taxon>Fungi incertae sedis</taxon>
        <taxon>Mucoromycota</taxon>
        <taxon>Mucoromycotina</taxon>
        <taxon>Mucoromycetes</taxon>
        <taxon>Mucorales</taxon>
        <taxon>Lichtheimiaceae</taxon>
        <taxon>Lichtheimia</taxon>
    </lineage>
</organism>
<keyword evidence="7" id="KW-0479">Metal-binding</keyword>
<evidence type="ECO:0000256" key="14">
    <source>
        <dbReference type="ARBA" id="ARBA00072026"/>
    </source>
</evidence>
<evidence type="ECO:0000256" key="2">
    <source>
        <dbReference type="ARBA" id="ARBA00001936"/>
    </source>
</evidence>
<evidence type="ECO:0000313" key="16">
    <source>
        <dbReference type="EMBL" id="CDS07036.1"/>
    </source>
</evidence>
<dbReference type="NCBIfam" id="TIGR00175">
    <property type="entry name" value="mito_nad_idh"/>
    <property type="match status" value="1"/>
</dbReference>
<dbReference type="PROSITE" id="PS00470">
    <property type="entry name" value="IDH_IMDH"/>
    <property type="match status" value="1"/>
</dbReference>
<reference evidence="16" key="1">
    <citation type="journal article" date="2014" name="Genome Announc.">
        <title>De novo whole-genome sequence and genome annotation of Lichtheimia ramosa.</title>
        <authorList>
            <person name="Linde J."/>
            <person name="Schwartze V."/>
            <person name="Binder U."/>
            <person name="Lass-Florl C."/>
            <person name="Voigt K."/>
            <person name="Horn F."/>
        </authorList>
    </citation>
    <scope>NUCLEOTIDE SEQUENCE</scope>
    <source>
        <strain evidence="16">JMRC FSU:6197</strain>
    </source>
</reference>
<dbReference type="GO" id="GO:0005739">
    <property type="term" value="C:mitochondrion"/>
    <property type="evidence" value="ECO:0007669"/>
    <property type="project" value="TreeGrafter"/>
</dbReference>
<sequence>MSLLRTANALKTAASTTVKFNAVRGITTATPSVTQTFNGQKKENGNYTVTLIPGDGIGPEIADSVKRIFAAAKTPIDWEEVDVTPIIKDGKTAIPQDAIDSVRRSTVALKGPLATPIGKGHVSLNLTLRRTFNLYANVRPCRSVQGYKTPYENVDTVLIRENTEGEYSGIEHEVVNGVVQSIKLITKEASERVARYAFTHAESIGRDKVTAVHKANIMKLSDGLFLDVCRQVAKEFPHIKFDEVLLDRACLHIVSDPSLYADTVMVMPNLYGDILSDMCAGLIGGLGLTPSGNIGRDASIFEAVHGTAPDIAGQDKANPTALLLSGIMMLRHMRLTDQAANIEQAVFKTIAEGSALTADLGGRSSNTQYTDAVIQNLKV</sequence>
<keyword evidence="8" id="KW-0460">Magnesium</keyword>
<evidence type="ECO:0000256" key="11">
    <source>
        <dbReference type="ARBA" id="ARBA00023027"/>
    </source>
</evidence>
<dbReference type="GO" id="GO:0000287">
    <property type="term" value="F:magnesium ion binding"/>
    <property type="evidence" value="ECO:0007669"/>
    <property type="project" value="InterPro"/>
</dbReference>
<comment type="cofactor">
    <cofactor evidence="2">
        <name>Mn(2+)</name>
        <dbReference type="ChEBI" id="CHEBI:29035"/>
    </cofactor>
</comment>
<dbReference type="GO" id="GO:0006099">
    <property type="term" value="P:tricarboxylic acid cycle"/>
    <property type="evidence" value="ECO:0007669"/>
    <property type="project" value="InterPro"/>
</dbReference>
<evidence type="ECO:0000256" key="4">
    <source>
        <dbReference type="ARBA" id="ARBA00007769"/>
    </source>
</evidence>
<dbReference type="Gene3D" id="3.40.718.10">
    <property type="entry name" value="Isopropylmalate Dehydrogenase"/>
    <property type="match status" value="1"/>
</dbReference>
<comment type="similarity">
    <text evidence="4">Belongs to the isocitrate and isopropylmalate dehydrogenases family.</text>
</comment>
<dbReference type="FunFam" id="3.40.718.10:FF:000003">
    <property type="entry name" value="Isocitrate dehydrogenase [NAD] subunit, mitochondrial"/>
    <property type="match status" value="1"/>
</dbReference>
<keyword evidence="10" id="KW-0560">Oxidoreductase</keyword>
<evidence type="ECO:0000256" key="12">
    <source>
        <dbReference type="ARBA" id="ARBA00030631"/>
    </source>
</evidence>
<dbReference type="Pfam" id="PF00180">
    <property type="entry name" value="Iso_dh"/>
    <property type="match status" value="1"/>
</dbReference>
<keyword evidence="9" id="KW-0809">Transit peptide</keyword>
<dbReference type="EC" id="1.1.1.41" evidence="6"/>
<evidence type="ECO:0000256" key="3">
    <source>
        <dbReference type="ARBA" id="ARBA00001946"/>
    </source>
</evidence>
<evidence type="ECO:0000256" key="5">
    <source>
        <dbReference type="ARBA" id="ARBA00011567"/>
    </source>
</evidence>
<evidence type="ECO:0000256" key="13">
    <source>
        <dbReference type="ARBA" id="ARBA00030683"/>
    </source>
</evidence>
<evidence type="ECO:0000256" key="10">
    <source>
        <dbReference type="ARBA" id="ARBA00023002"/>
    </source>
</evidence>
<evidence type="ECO:0000256" key="7">
    <source>
        <dbReference type="ARBA" id="ARBA00022723"/>
    </source>
</evidence>
<dbReference type="GO" id="GO:0051287">
    <property type="term" value="F:NAD binding"/>
    <property type="evidence" value="ECO:0007669"/>
    <property type="project" value="InterPro"/>
</dbReference>
<dbReference type="InterPro" id="IPR019818">
    <property type="entry name" value="IsoCit/isopropylmalate_DH_CS"/>
</dbReference>
<feature type="domain" description="Isopropylmalate dehydrogenase-like" evidence="15">
    <location>
        <begin position="48"/>
        <end position="373"/>
    </location>
</feature>
<evidence type="ECO:0000259" key="15">
    <source>
        <dbReference type="SMART" id="SM01329"/>
    </source>
</evidence>
<evidence type="ECO:0000256" key="6">
    <source>
        <dbReference type="ARBA" id="ARBA00013012"/>
    </source>
</evidence>
<comment type="cofactor">
    <cofactor evidence="3">
        <name>Mg(2+)</name>
        <dbReference type="ChEBI" id="CHEBI:18420"/>
    </cofactor>
</comment>
<dbReference type="InterPro" id="IPR004434">
    <property type="entry name" value="Isocitrate_DH_NAD"/>
</dbReference>
<evidence type="ECO:0000256" key="1">
    <source>
        <dbReference type="ARBA" id="ARBA00000837"/>
    </source>
</evidence>